<dbReference type="RefSeq" id="WP_141129236.1">
    <property type="nucleotide sequence ID" value="NZ_CP102358.1"/>
</dbReference>
<sequence length="120" mass="13663">MRNFLSVLLMGVSTFAVAGYDLHISRKDFWADDFGPKITFDEWQEHLKTDPEVIRDVANSPQDFMVSIPGESFPLWYRSDLGELYTKNPTDKAISKLEEMARSLNARVQGDDGEFYPAAP</sequence>
<accession>A0ABU5BMN3</accession>
<organism evidence="1 2">
    <name type="scientific">Pseudomonas zeae</name>
    <dbReference type="NCBI Taxonomy" id="2745510"/>
    <lineage>
        <taxon>Bacteria</taxon>
        <taxon>Pseudomonadati</taxon>
        <taxon>Pseudomonadota</taxon>
        <taxon>Gammaproteobacteria</taxon>
        <taxon>Pseudomonadales</taxon>
        <taxon>Pseudomonadaceae</taxon>
        <taxon>Pseudomonas</taxon>
    </lineage>
</organism>
<keyword evidence="2" id="KW-1185">Reference proteome</keyword>
<reference evidence="1 2" key="1">
    <citation type="submission" date="2023-05" db="EMBL/GenBank/DDBJ databases">
        <title>Siderophore-mediated competition between Bacillus subtilis and Pseudomonas marginalis.</title>
        <authorList>
            <person name="Lyng M."/>
            <person name="Joergensen J.P.B."/>
            <person name="Schostag M.D."/>
            <person name="Jarmusch S.A."/>
            <person name="Aguilar D.K.C."/>
            <person name="Andrade C.N.L."/>
            <person name="Kovacs A.T."/>
        </authorList>
    </citation>
    <scope>NUCLEOTIDE SEQUENCE [LARGE SCALE GENOMIC DNA]</scope>
    <source>
        <strain evidence="1 2">P8_72</strain>
    </source>
</reference>
<evidence type="ECO:0000313" key="1">
    <source>
        <dbReference type="EMBL" id="MDX9677941.1"/>
    </source>
</evidence>
<gene>
    <name evidence="1" type="ORF">QMK45_18705</name>
</gene>
<dbReference type="Proteomes" id="UP001287024">
    <property type="component" value="Unassembled WGS sequence"/>
</dbReference>
<proteinExistence type="predicted"/>
<evidence type="ECO:0000313" key="2">
    <source>
        <dbReference type="Proteomes" id="UP001287024"/>
    </source>
</evidence>
<name>A0ABU5BMN3_9PSED</name>
<protein>
    <submittedName>
        <fullName evidence="1">Uncharacterized protein</fullName>
    </submittedName>
</protein>
<comment type="caution">
    <text evidence="1">The sequence shown here is derived from an EMBL/GenBank/DDBJ whole genome shotgun (WGS) entry which is preliminary data.</text>
</comment>
<dbReference type="EMBL" id="JASFAG010000002">
    <property type="protein sequence ID" value="MDX9677941.1"/>
    <property type="molecule type" value="Genomic_DNA"/>
</dbReference>